<evidence type="ECO:0000313" key="1">
    <source>
        <dbReference type="EMBL" id="SHM30790.1"/>
    </source>
</evidence>
<dbReference type="AlphaFoldDB" id="A0A1M7HQU4"/>
<proteinExistence type="predicted"/>
<evidence type="ECO:0000313" key="2">
    <source>
        <dbReference type="Proteomes" id="UP000184375"/>
    </source>
</evidence>
<reference evidence="2" key="1">
    <citation type="submission" date="2016-11" db="EMBL/GenBank/DDBJ databases">
        <authorList>
            <person name="Varghese N."/>
            <person name="Submissions S."/>
        </authorList>
    </citation>
    <scope>NUCLEOTIDE SEQUENCE [LARGE SCALE GENOMIC DNA]</scope>
    <source>
        <strain evidence="2">DSM 18802</strain>
    </source>
</reference>
<sequence length="398" mass="44016">MAFFLYLKQNKKRGQALVLVLLVLAVVMILSAATLTLTASHRLSVSKLSDRMQALYTAQAGVERALIMIKKNPRLLEEISQTPRLLISEELYLEKGEKKSYIKSVTAQRIQGDEGRLKITAVGTFGNAQKTIVAVVKIRHFIGFTKLLKGIGILPDKKEDILINSGSVFITAEEGTSPVFYINGGLNIKSAYMRLEGFNLFLSGEIKITSGNADFPETIIEELYDNVPSFPQMDAERYRILASEYGQCFYEDKFFSQSNYEGVYYVKGDANFSSANYTGRAVIFVDGRVLFERGSVRLMPKTEDDMLLIIAREGIKVTSSSVNIGALIVTEGKIEISSGSVRIEGAILSKGFEFNSAHLDINCDPSLVEEHSELMELAFGESSGASGMEIEIESWSVQ</sequence>
<dbReference type="STRING" id="447595.SAMN05660826_00747"/>
<dbReference type="RefSeq" id="WP_073254826.1">
    <property type="nucleotide sequence ID" value="NZ_FRCR01000003.1"/>
</dbReference>
<organism evidence="1 2">
    <name type="scientific">Caldanaerovirga acetigignens</name>
    <dbReference type="NCBI Taxonomy" id="447595"/>
    <lineage>
        <taxon>Bacteria</taxon>
        <taxon>Bacillati</taxon>
        <taxon>Bacillota</taxon>
        <taxon>Clostridia</taxon>
        <taxon>Thermosediminibacterales</taxon>
        <taxon>Thermosediminibacteraceae</taxon>
        <taxon>Caldanaerovirga</taxon>
    </lineage>
</organism>
<dbReference type="EMBL" id="FRCR01000003">
    <property type="protein sequence ID" value="SHM30790.1"/>
    <property type="molecule type" value="Genomic_DNA"/>
</dbReference>
<evidence type="ECO:0008006" key="3">
    <source>
        <dbReference type="Google" id="ProtNLM"/>
    </source>
</evidence>
<gene>
    <name evidence="1" type="ORF">SAMN05660826_00747</name>
</gene>
<name>A0A1M7HQU4_9FIRM</name>
<dbReference type="OrthoDB" id="1724823at2"/>
<accession>A0A1M7HQU4</accession>
<keyword evidence="2" id="KW-1185">Reference proteome</keyword>
<protein>
    <recommendedName>
        <fullName evidence="3">PilX N-terminal</fullName>
    </recommendedName>
</protein>
<dbReference type="Proteomes" id="UP000184375">
    <property type="component" value="Unassembled WGS sequence"/>
</dbReference>